<dbReference type="EMBL" id="KJ019143">
    <property type="protein sequence ID" value="AIX41537.1"/>
    <property type="molecule type" value="Genomic_DNA"/>
</dbReference>
<dbReference type="Proteomes" id="UP000185313">
    <property type="component" value="Segment"/>
</dbReference>
<name>A0A0E3F045_9CAUD</name>
<evidence type="ECO:0000313" key="1">
    <source>
        <dbReference type="EMBL" id="AIX18475.1"/>
    </source>
</evidence>
<sequence>MIASDTHNEPTELIRQINESVERARLKAQDDELNYETGGK</sequence>
<dbReference type="Proteomes" id="UP000185300">
    <property type="component" value="Segment"/>
</dbReference>
<proteinExistence type="predicted"/>
<organism evidence="1 9">
    <name type="scientific">Synechococcus phage ACG-2014f</name>
    <dbReference type="NCBI Taxonomy" id="1493511"/>
    <lineage>
        <taxon>Viruses</taxon>
        <taxon>Duplodnaviria</taxon>
        <taxon>Heunggongvirae</taxon>
        <taxon>Uroviricota</taxon>
        <taxon>Caudoviricetes</taxon>
        <taxon>Pantevenvirales</taxon>
        <taxon>Kyanoviridae</taxon>
        <taxon>Atlauavirus</taxon>
        <taxon>Atlauavirus tusconc8</taxon>
    </lineage>
</organism>
<evidence type="ECO:0000313" key="9">
    <source>
        <dbReference type="Proteomes" id="UP000185317"/>
    </source>
</evidence>
<dbReference type="EMBL" id="KJ019105">
    <property type="protein sequence ID" value="AIX32873.1"/>
    <property type="molecule type" value="Genomic_DNA"/>
</dbReference>
<dbReference type="EMBL" id="KJ019152">
    <property type="protein sequence ID" value="AIX44099.1"/>
    <property type="molecule type" value="Genomic_DNA"/>
</dbReference>
<dbReference type="Proteomes" id="UP000185306">
    <property type="component" value="Segment"/>
</dbReference>
<reference evidence="7 8" key="1">
    <citation type="submission" date="2013-12" db="EMBL/GenBank/DDBJ databases">
        <title>Ecological redundancy of diverse viral populations within a natural community.</title>
        <authorList>
            <person name="Gregory A.C."/>
            <person name="LaButti K."/>
            <person name="Copeland A."/>
            <person name="Woyke T."/>
            <person name="Sullivan M.B."/>
        </authorList>
    </citation>
    <scope>NUCLEOTIDE SEQUENCE [LARGE SCALE GENOMIC DNA]</scope>
    <source>
        <strain evidence="5">Syn7803C12</strain>
        <strain evidence="6">Syn7803C25</strain>
        <strain evidence="1">Syn7803C6</strain>
        <strain evidence="2">Syn7803US2</strain>
        <strain evidence="3">Syn7803US37</strain>
        <strain evidence="4">Syn7803US4</strain>
    </source>
</reference>
<evidence type="ECO:0000313" key="7">
    <source>
        <dbReference type="Proteomes" id="UP000185291"/>
    </source>
</evidence>
<evidence type="ECO:0000313" key="2">
    <source>
        <dbReference type="EMBL" id="AIX29286.1"/>
    </source>
</evidence>
<dbReference type="EMBL" id="KJ019097">
    <property type="protein sequence ID" value="AIX30657.1"/>
    <property type="molecule type" value="Genomic_DNA"/>
</dbReference>
<dbReference type="Proteomes" id="UP000185317">
    <property type="component" value="Segment"/>
</dbReference>
<gene>
    <name evidence="5" type="ORF">Syn7803C12_175</name>
    <name evidence="6" type="ORF">Syn7803C25_176</name>
    <name evidence="1" type="ORF">Syn7803C6_176</name>
    <name evidence="2" type="ORF">Syn7803US2_175</name>
    <name evidence="3" type="ORF">Syn7803US37_180</name>
    <name evidence="4" type="ORF">Syn7803US4_172</name>
</gene>
<evidence type="ECO:0000313" key="8">
    <source>
        <dbReference type="Proteomes" id="UP000185300"/>
    </source>
</evidence>
<dbReference type="Proteomes" id="UP000185310">
    <property type="component" value="Segment"/>
</dbReference>
<dbReference type="EMBL" id="KJ019045">
    <property type="protein sequence ID" value="AIX18475.1"/>
    <property type="molecule type" value="Genomic_DNA"/>
</dbReference>
<evidence type="ECO:0000313" key="5">
    <source>
        <dbReference type="EMBL" id="AIX41537.1"/>
    </source>
</evidence>
<evidence type="ECO:0000313" key="6">
    <source>
        <dbReference type="EMBL" id="AIX44099.1"/>
    </source>
</evidence>
<dbReference type="Proteomes" id="UP000185291">
    <property type="component" value="Segment"/>
</dbReference>
<accession>A0A0E3F045</accession>
<protein>
    <submittedName>
        <fullName evidence="1">Uncharacterized protein</fullName>
    </submittedName>
</protein>
<evidence type="ECO:0000313" key="3">
    <source>
        <dbReference type="EMBL" id="AIX30657.1"/>
    </source>
</evidence>
<evidence type="ECO:0000313" key="4">
    <source>
        <dbReference type="EMBL" id="AIX32873.1"/>
    </source>
</evidence>
<dbReference type="EMBL" id="KJ019092">
    <property type="protein sequence ID" value="AIX29286.1"/>
    <property type="molecule type" value="Genomic_DNA"/>
</dbReference>